<dbReference type="Proteomes" id="UP000574067">
    <property type="component" value="Unassembled WGS sequence"/>
</dbReference>
<gene>
    <name evidence="1" type="ORF">HHL10_18195</name>
</gene>
<organism evidence="1 2">
    <name type="scientific">Azohydromonas caseinilytica</name>
    <dbReference type="NCBI Taxonomy" id="2728836"/>
    <lineage>
        <taxon>Bacteria</taxon>
        <taxon>Pseudomonadati</taxon>
        <taxon>Pseudomonadota</taxon>
        <taxon>Betaproteobacteria</taxon>
        <taxon>Burkholderiales</taxon>
        <taxon>Sphaerotilaceae</taxon>
        <taxon>Azohydromonas</taxon>
    </lineage>
</organism>
<evidence type="ECO:0000313" key="2">
    <source>
        <dbReference type="Proteomes" id="UP000574067"/>
    </source>
</evidence>
<dbReference type="InterPro" id="IPR036514">
    <property type="entry name" value="SGNH_hydro_sf"/>
</dbReference>
<reference evidence="1 2" key="1">
    <citation type="submission" date="2020-04" db="EMBL/GenBank/DDBJ databases">
        <title>Azohydromonas sp. isolated from soil.</title>
        <authorList>
            <person name="Dahal R.H."/>
        </authorList>
    </citation>
    <scope>NUCLEOTIDE SEQUENCE [LARGE SCALE GENOMIC DNA]</scope>
    <source>
        <strain evidence="1 2">G-1-1-14</strain>
    </source>
</reference>
<protein>
    <submittedName>
        <fullName evidence="1">SGNH/GDSL hydrolase family protein</fullName>
    </submittedName>
</protein>
<dbReference type="GO" id="GO:0016788">
    <property type="term" value="F:hydrolase activity, acting on ester bonds"/>
    <property type="evidence" value="ECO:0007669"/>
    <property type="project" value="UniProtKB-ARBA"/>
</dbReference>
<accession>A0A848FDM5</accession>
<dbReference type="RefSeq" id="WP_169161813.1">
    <property type="nucleotide sequence ID" value="NZ_JABBFW010000013.1"/>
</dbReference>
<keyword evidence="2" id="KW-1185">Reference proteome</keyword>
<evidence type="ECO:0000313" key="1">
    <source>
        <dbReference type="EMBL" id="NML16915.1"/>
    </source>
</evidence>
<comment type="caution">
    <text evidence="1">The sequence shown here is derived from an EMBL/GenBank/DDBJ whole genome shotgun (WGS) entry which is preliminary data.</text>
</comment>
<keyword evidence="1" id="KW-0378">Hydrolase</keyword>
<sequence>MPGTSPVPSLPPDVGVFDRAAPFPPNTPGPWWPQDPNYQWHILAEGDSWFTIAALPSSNLLFELRFARWAQICNLAYPGDTIKHVGALATNGDLQRLLARPGFAWRWDALVLSGGGNDLIDSARNLIRPPLPGQNPALPQSYIDDQGLRQLLGDIQQAFQAIVALRDAPGSLSRGCPVVTHTYDYPTPRNEPARFIGTIPLTGPWLFPVFAHSGLGLPLQQTIVNLLMDRLAEALLALDMRRGGPLALPNFHVVDTRNTLLMANPADVGVSNDWLNEIHPSLTGYRKIAARLSQRLSELL</sequence>
<name>A0A848FDM5_9BURK</name>
<proteinExistence type="predicted"/>
<dbReference type="AlphaFoldDB" id="A0A848FDM5"/>
<dbReference type="EMBL" id="JABBFW010000013">
    <property type="protein sequence ID" value="NML16915.1"/>
    <property type="molecule type" value="Genomic_DNA"/>
</dbReference>
<dbReference type="SUPFAM" id="SSF52266">
    <property type="entry name" value="SGNH hydrolase"/>
    <property type="match status" value="1"/>
</dbReference>
<dbReference type="Gene3D" id="3.40.50.1110">
    <property type="entry name" value="SGNH hydrolase"/>
    <property type="match status" value="1"/>
</dbReference>